<dbReference type="AlphaFoldDB" id="A0A1M5W620"/>
<keyword evidence="3" id="KW-1185">Reference proteome</keyword>
<evidence type="ECO:0000259" key="1">
    <source>
        <dbReference type="Pfam" id="PF04073"/>
    </source>
</evidence>
<dbReference type="CDD" id="cd04333">
    <property type="entry name" value="ProX_deacylase"/>
    <property type="match status" value="1"/>
</dbReference>
<name>A0A1M5W620_9FIRM</name>
<accession>A0A1M5W620</accession>
<dbReference type="InterPro" id="IPR036754">
    <property type="entry name" value="YbaK/aa-tRNA-synt-asso_dom_sf"/>
</dbReference>
<evidence type="ECO:0000313" key="2">
    <source>
        <dbReference type="EMBL" id="SHH82936.1"/>
    </source>
</evidence>
<dbReference type="Gene3D" id="3.90.960.10">
    <property type="entry name" value="YbaK/aminoacyl-tRNA synthetase-associated domain"/>
    <property type="match status" value="1"/>
</dbReference>
<gene>
    <name evidence="2" type="ORF">SAMN02745823_01085</name>
</gene>
<dbReference type="GO" id="GO:0002161">
    <property type="term" value="F:aminoacyl-tRNA deacylase activity"/>
    <property type="evidence" value="ECO:0007669"/>
    <property type="project" value="InterPro"/>
</dbReference>
<dbReference type="Pfam" id="PF04073">
    <property type="entry name" value="tRNA_edit"/>
    <property type="match status" value="1"/>
</dbReference>
<dbReference type="Proteomes" id="UP000183995">
    <property type="component" value="Unassembled WGS sequence"/>
</dbReference>
<dbReference type="SUPFAM" id="SSF55826">
    <property type="entry name" value="YbaK/ProRS associated domain"/>
    <property type="match status" value="1"/>
</dbReference>
<dbReference type="InterPro" id="IPR007214">
    <property type="entry name" value="YbaK/aa-tRNA-synth-assoc-dom"/>
</dbReference>
<evidence type="ECO:0000313" key="3">
    <source>
        <dbReference type="Proteomes" id="UP000183995"/>
    </source>
</evidence>
<dbReference type="OrthoDB" id="9798760at2"/>
<dbReference type="STRING" id="1123282.SAMN02745823_01085"/>
<proteinExistence type="predicted"/>
<dbReference type="PANTHER" id="PTHR30411:SF1">
    <property type="entry name" value="CYTOPLASMIC PROTEIN"/>
    <property type="match status" value="1"/>
</dbReference>
<sequence length="161" mass="17788">MSIETARAHFRMYGIEDRVMEFDASSATVELASRALCVHIARISKTLAFKTDKGCMLIICSGDARVDNKKFKDFFNFKPKMLVADEVNEMVGHPVGGVCPFGIKEGIPVYLDESLLRFDTVFPAAGSPSSAIELSIDELFKYSKAKGWVDVSRIPDEAENA</sequence>
<dbReference type="EMBL" id="FQXV01000003">
    <property type="protein sequence ID" value="SHH82936.1"/>
    <property type="molecule type" value="Genomic_DNA"/>
</dbReference>
<dbReference type="PANTHER" id="PTHR30411">
    <property type="entry name" value="CYTOPLASMIC PROTEIN"/>
    <property type="match status" value="1"/>
</dbReference>
<feature type="domain" description="YbaK/aminoacyl-tRNA synthetase-associated" evidence="1">
    <location>
        <begin position="26"/>
        <end position="141"/>
    </location>
</feature>
<protein>
    <submittedName>
        <fullName evidence="2">Cys-tRNA(Pro) deacylase, prolyl-tRNA editing enzyme YbaK/EbsC</fullName>
    </submittedName>
</protein>
<reference evidence="2 3" key="1">
    <citation type="submission" date="2016-11" db="EMBL/GenBank/DDBJ databases">
        <authorList>
            <person name="Jaros S."/>
            <person name="Januszkiewicz K."/>
            <person name="Wedrychowicz H."/>
        </authorList>
    </citation>
    <scope>NUCLEOTIDE SEQUENCE [LARGE SCALE GENOMIC DNA]</scope>
    <source>
        <strain evidence="2 3">DSM 10068</strain>
    </source>
</reference>
<organism evidence="2 3">
    <name type="scientific">Sporobacter termitidis DSM 10068</name>
    <dbReference type="NCBI Taxonomy" id="1123282"/>
    <lineage>
        <taxon>Bacteria</taxon>
        <taxon>Bacillati</taxon>
        <taxon>Bacillota</taxon>
        <taxon>Clostridia</taxon>
        <taxon>Eubacteriales</taxon>
        <taxon>Oscillospiraceae</taxon>
        <taxon>Sporobacter</taxon>
    </lineage>
</organism>